<dbReference type="Proteomes" id="UP000018680">
    <property type="component" value="Chromosome"/>
</dbReference>
<reference evidence="1 2" key="1">
    <citation type="journal article" date="2015" name="Stand. Genomic Sci.">
        <title>Complete genome sequence and description of Salinispira pacifica gen. nov., sp. nov., a novel spirochaete isolated form a hypersaline microbial mat.</title>
        <authorList>
            <person name="Ben Hania W."/>
            <person name="Joseph M."/>
            <person name="Schumann P."/>
            <person name="Bunk B."/>
            <person name="Fiebig A."/>
            <person name="Sproer C."/>
            <person name="Klenk H.P."/>
            <person name="Fardeau M.L."/>
            <person name="Spring S."/>
        </authorList>
    </citation>
    <scope>NUCLEOTIDE SEQUENCE [LARGE SCALE GENOMIC DNA]</scope>
    <source>
        <strain evidence="1 2">L21-RPul-D2</strain>
    </source>
</reference>
<gene>
    <name evidence="1" type="ORF">L21SP2_1265</name>
</gene>
<sequence length="95" mass="11572">MLNSEKLMKEYDLEIDDVRWYLSVQLAEDLLSLYEEPRKLIHRIWDKSLEDELYNMEERYLEGLDEAMEQGSTDEVKIRQIFTEMKAAKRRRKGR</sequence>
<evidence type="ECO:0000313" key="2">
    <source>
        <dbReference type="Proteomes" id="UP000018680"/>
    </source>
</evidence>
<name>V5WHL9_9SPIO</name>
<dbReference type="KEGG" id="slr:L21SP2_1265"/>
<dbReference type="AlphaFoldDB" id="V5WHL9"/>
<dbReference type="HOGENOM" id="CLU_2384686_0_0_12"/>
<dbReference type="RefSeq" id="WP_024267590.1">
    <property type="nucleotide sequence ID" value="NC_023035.1"/>
</dbReference>
<protein>
    <submittedName>
        <fullName evidence="1">Uncharacterized protein</fullName>
    </submittedName>
</protein>
<organism evidence="1 2">
    <name type="scientific">Salinispira pacifica</name>
    <dbReference type="NCBI Taxonomy" id="1307761"/>
    <lineage>
        <taxon>Bacteria</taxon>
        <taxon>Pseudomonadati</taxon>
        <taxon>Spirochaetota</taxon>
        <taxon>Spirochaetia</taxon>
        <taxon>Spirochaetales</taxon>
        <taxon>Spirochaetaceae</taxon>
        <taxon>Salinispira</taxon>
    </lineage>
</organism>
<keyword evidence="2" id="KW-1185">Reference proteome</keyword>
<dbReference type="EMBL" id="CP006939">
    <property type="protein sequence ID" value="AHC14666.1"/>
    <property type="molecule type" value="Genomic_DNA"/>
</dbReference>
<evidence type="ECO:0000313" key="1">
    <source>
        <dbReference type="EMBL" id="AHC14666.1"/>
    </source>
</evidence>
<proteinExistence type="predicted"/>
<accession>V5WHL9</accession>
<dbReference type="OrthoDB" id="370858at2"/>